<dbReference type="Pfam" id="PF20311">
    <property type="entry name" value="DUF6607"/>
    <property type="match status" value="1"/>
</dbReference>
<reference evidence="2 3" key="2">
    <citation type="journal article" date="2011" name="J. Bacteriol.">
        <title>Complete genome sequence of strain HTCC2503T of Parvularcula bermudensis, the type species of the order "Parvularculales" in the class Alphaproteobacteria.</title>
        <authorList>
            <person name="Oh H.M."/>
            <person name="Kang I."/>
            <person name="Vergin K.L."/>
            <person name="Kang D."/>
            <person name="Rhee K.H."/>
            <person name="Giovannoni S.J."/>
            <person name="Cho J.C."/>
        </authorList>
    </citation>
    <scope>NUCLEOTIDE SEQUENCE [LARGE SCALE GENOMIC DNA]</scope>
    <source>
        <strain evidence="3">ATCC BAA-594 / HTCC2503 / KCTC 12087</strain>
    </source>
</reference>
<evidence type="ECO:0000313" key="2">
    <source>
        <dbReference type="EMBL" id="ADM10773.1"/>
    </source>
</evidence>
<dbReference type="AlphaFoldDB" id="E0THI1"/>
<evidence type="ECO:0000256" key="1">
    <source>
        <dbReference type="SAM" id="SignalP"/>
    </source>
</evidence>
<organism evidence="2 3">
    <name type="scientific">Parvularcula bermudensis (strain ATCC BAA-594 / HTCC2503 / KCTC 12087)</name>
    <dbReference type="NCBI Taxonomy" id="314260"/>
    <lineage>
        <taxon>Bacteria</taxon>
        <taxon>Pseudomonadati</taxon>
        <taxon>Pseudomonadota</taxon>
        <taxon>Alphaproteobacteria</taxon>
        <taxon>Parvularculales</taxon>
        <taxon>Parvularculaceae</taxon>
        <taxon>Parvularcula</taxon>
    </lineage>
</organism>
<evidence type="ECO:0000313" key="3">
    <source>
        <dbReference type="Proteomes" id="UP000001302"/>
    </source>
</evidence>
<dbReference type="KEGG" id="pbr:PB2503_00010"/>
<reference evidence="3" key="1">
    <citation type="submission" date="2010-08" db="EMBL/GenBank/DDBJ databases">
        <title>Genome sequence of Parvularcula bermudensis HTCC2503.</title>
        <authorList>
            <person name="Kang D.-M."/>
            <person name="Oh H.-M."/>
            <person name="Cho J.-C."/>
        </authorList>
    </citation>
    <scope>NUCLEOTIDE SEQUENCE [LARGE SCALE GENOMIC DNA]</scope>
    <source>
        <strain evidence="3">ATCC BAA-594 / HTCC2503 / KCTC 12087</strain>
    </source>
</reference>
<dbReference type="HOGENOM" id="CLU_059542_0_0_5"/>
<sequence length="344" mass="38481">MEVPKMKSPFFLAVGAAALSACATAPEMAPADPVARPMTEAPSATFDRDRDRDREAILAMAGTYKVSFDFIETAALRQGYELKDRKLSGGYEIVKVIEDRGDFISLQHILYVGGEDKFPLKHWRQDWQYEPEKVLTFIGGNAWTVTEVDASDRAGAWSQEVYQVDDSPRYGAVGEWSYENGIAAWQPATAWRPLPRRDMVSREDYHAVDAVNRHAIIPGGWIHEQDNTKVVLTSGEPVALVREIGINTYRHTDEVTSDEVDAHWEATAEYWAGIRAAWEAFEDAGDPFALTLKGEPTDLYTPLLDYASKVEDGEMTTEEALTEAKEVIGTYTTLTLPPLTERLR</sequence>
<evidence type="ECO:0008006" key="4">
    <source>
        <dbReference type="Google" id="ProtNLM"/>
    </source>
</evidence>
<keyword evidence="3" id="KW-1185">Reference proteome</keyword>
<protein>
    <recommendedName>
        <fullName evidence="4">Lipoprotein</fullName>
    </recommendedName>
</protein>
<gene>
    <name evidence="2" type="ordered locus">PB2503_00010</name>
</gene>
<proteinExistence type="predicted"/>
<feature type="chain" id="PRO_5003140715" description="Lipoprotein" evidence="1">
    <location>
        <begin position="24"/>
        <end position="344"/>
    </location>
</feature>
<feature type="signal peptide" evidence="1">
    <location>
        <begin position="1"/>
        <end position="23"/>
    </location>
</feature>
<dbReference type="EMBL" id="CP002156">
    <property type="protein sequence ID" value="ADM10773.1"/>
    <property type="molecule type" value="Genomic_DNA"/>
</dbReference>
<dbReference type="STRING" id="314260.PB2503_00010"/>
<dbReference type="PROSITE" id="PS51257">
    <property type="entry name" value="PROKAR_LIPOPROTEIN"/>
    <property type="match status" value="1"/>
</dbReference>
<dbReference type="InterPro" id="IPR046715">
    <property type="entry name" value="DUF6607"/>
</dbReference>
<name>E0THI1_PARBH</name>
<keyword evidence="1" id="KW-0732">Signal</keyword>
<dbReference type="eggNOG" id="ENOG502Z873">
    <property type="taxonomic scope" value="Bacteria"/>
</dbReference>
<dbReference type="Proteomes" id="UP000001302">
    <property type="component" value="Chromosome"/>
</dbReference>
<accession>E0THI1</accession>